<dbReference type="InterPro" id="IPR007367">
    <property type="entry name" value="DUF433"/>
</dbReference>
<dbReference type="InterPro" id="IPR009057">
    <property type="entry name" value="Homeodomain-like_sf"/>
</dbReference>
<sequence length="79" mass="8757">MTEIVRNEEHSRGAPTVEGTGIRVINIACAYEHNGYSPDEVADFYPSLTLEDVHTALAYYYANVDELRDGHEPTAETVA</sequence>
<dbReference type="Pfam" id="PF04255">
    <property type="entry name" value="DUF433"/>
    <property type="match status" value="1"/>
</dbReference>
<dbReference type="SUPFAM" id="SSF46689">
    <property type="entry name" value="Homeodomain-like"/>
    <property type="match status" value="1"/>
</dbReference>
<gene>
    <name evidence="1" type="ORF">EGH25_10945</name>
</gene>
<protein>
    <submittedName>
        <fullName evidence="1">DUF433 domain-containing protein</fullName>
    </submittedName>
</protein>
<dbReference type="PANTHER" id="PTHR34849:SF1">
    <property type="entry name" value="SLR0770 PROTEIN"/>
    <property type="match status" value="1"/>
</dbReference>
<keyword evidence="2" id="KW-1185">Reference proteome</keyword>
<proteinExistence type="predicted"/>
<accession>A0A9Q4C4U7</accession>
<name>A0A9Q4C4U7_9EURY</name>
<reference evidence="1" key="1">
    <citation type="submission" date="2022-09" db="EMBL/GenBank/DDBJ databases">
        <title>Haloadaptaus new haloarchaeum isolated from saline soil.</title>
        <authorList>
            <person name="Duran-Viseras A."/>
            <person name="Sanchez-Porro C."/>
            <person name="Ventosa A."/>
        </authorList>
    </citation>
    <scope>NUCLEOTIDE SEQUENCE</scope>
    <source>
        <strain evidence="1">F3-133</strain>
    </source>
</reference>
<dbReference type="EMBL" id="RKLV01000013">
    <property type="protein sequence ID" value="MCX2819867.1"/>
    <property type="molecule type" value="Genomic_DNA"/>
</dbReference>
<dbReference type="Proteomes" id="UP001149411">
    <property type="component" value="Unassembled WGS sequence"/>
</dbReference>
<comment type="caution">
    <text evidence="1">The sequence shown here is derived from an EMBL/GenBank/DDBJ whole genome shotgun (WGS) entry which is preliminary data.</text>
</comment>
<dbReference type="InterPro" id="IPR036388">
    <property type="entry name" value="WH-like_DNA-bd_sf"/>
</dbReference>
<evidence type="ECO:0000313" key="2">
    <source>
        <dbReference type="Proteomes" id="UP001149411"/>
    </source>
</evidence>
<dbReference type="PANTHER" id="PTHR34849">
    <property type="entry name" value="SSL5025 PROTEIN"/>
    <property type="match status" value="1"/>
</dbReference>
<dbReference type="Gene3D" id="1.10.10.10">
    <property type="entry name" value="Winged helix-like DNA-binding domain superfamily/Winged helix DNA-binding domain"/>
    <property type="match status" value="1"/>
</dbReference>
<organism evidence="1 2">
    <name type="scientific">Halorutilus salinus</name>
    <dbReference type="NCBI Taxonomy" id="2487751"/>
    <lineage>
        <taxon>Archaea</taxon>
        <taxon>Methanobacteriati</taxon>
        <taxon>Methanobacteriota</taxon>
        <taxon>Stenosarchaea group</taxon>
        <taxon>Halobacteria</taxon>
        <taxon>Halorutilales</taxon>
        <taxon>Halorutilaceae</taxon>
        <taxon>Halorutilus</taxon>
    </lineage>
</organism>
<dbReference type="RefSeq" id="WP_266088516.1">
    <property type="nucleotide sequence ID" value="NZ_RKLV01000013.1"/>
</dbReference>
<dbReference type="AlphaFoldDB" id="A0A9Q4C4U7"/>
<evidence type="ECO:0000313" key="1">
    <source>
        <dbReference type="EMBL" id="MCX2819867.1"/>
    </source>
</evidence>